<dbReference type="AlphaFoldDB" id="F0X7T1"/>
<dbReference type="PANTHER" id="PTHR45848">
    <property type="entry name" value="DUAL SPECIFICITY PROTEIN PHOSPHATASE 12 FAMILY MEMBER"/>
    <property type="match status" value="1"/>
</dbReference>
<evidence type="ECO:0000313" key="6">
    <source>
        <dbReference type="EMBL" id="EFX06605.1"/>
    </source>
</evidence>
<keyword evidence="4" id="KW-0904">Protein phosphatase</keyword>
<protein>
    <recommendedName>
        <fullName evidence="2">protein-tyrosine-phosphatase</fullName>
        <ecNumber evidence="2">3.1.3.48</ecNumber>
    </recommendedName>
</protein>
<proteinExistence type="inferred from homology"/>
<dbReference type="eggNOG" id="KOG1716">
    <property type="taxonomic scope" value="Eukaryota"/>
</dbReference>
<evidence type="ECO:0000256" key="4">
    <source>
        <dbReference type="ARBA" id="ARBA00022912"/>
    </source>
</evidence>
<dbReference type="InterPro" id="IPR016278">
    <property type="entry name" value="DUSP12"/>
</dbReference>
<dbReference type="GO" id="GO:0008138">
    <property type="term" value="F:protein tyrosine/serine/threonine phosphatase activity"/>
    <property type="evidence" value="ECO:0007669"/>
    <property type="project" value="InterPro"/>
</dbReference>
<dbReference type="GO" id="GO:0004725">
    <property type="term" value="F:protein tyrosine phosphatase activity"/>
    <property type="evidence" value="ECO:0007669"/>
    <property type="project" value="UniProtKB-EC"/>
</dbReference>
<dbReference type="FunCoup" id="F0X7T1">
    <property type="interactions" value="688"/>
</dbReference>
<keyword evidence="7" id="KW-1185">Reference proteome</keyword>
<evidence type="ECO:0000256" key="3">
    <source>
        <dbReference type="ARBA" id="ARBA00022801"/>
    </source>
</evidence>
<dbReference type="GO" id="GO:0005634">
    <property type="term" value="C:nucleus"/>
    <property type="evidence" value="ECO:0007669"/>
    <property type="project" value="TreeGrafter"/>
</dbReference>
<dbReference type="STRING" id="655863.F0X7T1"/>
<sequence>MPLDRIPGEDQLYIGSAFVLGQQKLLDTHNITHILSVLQCTPRDEPSGRKRQRLCVDVDDVEEEDLVVHFPRCVRFIDSGLQPSLQNGDAAGAVPAASTVGDVGDAAVDADKAVARALALVREARPMAEPNAGFMRQLALWWRMGCPADTDDAVERHPAYQRWAYQKDVQESVQLGRAPDRLWFGDEAQDTGAPVDIAGIAGGTDSSANTKPTGFQLRCKKCRRVLAEPPFIQAHEPTQPPVGNQGCPHYFVEPLSWMRPVLAEGALEGRLACPNTVCGALLGRYAWQGFQCSCRTWVCPAFSLQRSKVDQVVHASSQQGGAAAVAARFGIRLPPGSSSINNTRAAGGNPVRTENL</sequence>
<dbReference type="RefSeq" id="XP_014176087.1">
    <property type="nucleotide sequence ID" value="XM_014320612.1"/>
</dbReference>
<dbReference type="InterPro" id="IPR029021">
    <property type="entry name" value="Prot-tyrosine_phosphatase-like"/>
</dbReference>
<feature type="domain" description="Tyrosine-protein phosphatase" evidence="5">
    <location>
        <begin position="2"/>
        <end position="144"/>
    </location>
</feature>
<dbReference type="PANTHER" id="PTHR45848:SF4">
    <property type="entry name" value="DUAL SPECIFICITY PROTEIN PHOSPHATASE 12"/>
    <property type="match status" value="1"/>
</dbReference>
<organism evidence="7">
    <name type="scientific">Grosmannia clavigera (strain kw1407 / UAMH 11150)</name>
    <name type="common">Blue stain fungus</name>
    <name type="synonym">Graphiocladiella clavigera</name>
    <dbReference type="NCBI Taxonomy" id="655863"/>
    <lineage>
        <taxon>Eukaryota</taxon>
        <taxon>Fungi</taxon>
        <taxon>Dikarya</taxon>
        <taxon>Ascomycota</taxon>
        <taxon>Pezizomycotina</taxon>
        <taxon>Sordariomycetes</taxon>
        <taxon>Sordariomycetidae</taxon>
        <taxon>Ophiostomatales</taxon>
        <taxon>Ophiostomataceae</taxon>
        <taxon>Leptographium</taxon>
    </lineage>
</organism>
<evidence type="ECO:0000256" key="2">
    <source>
        <dbReference type="ARBA" id="ARBA00013064"/>
    </source>
</evidence>
<dbReference type="Gene3D" id="3.90.190.10">
    <property type="entry name" value="Protein tyrosine phosphatase superfamily"/>
    <property type="match status" value="2"/>
</dbReference>
<accession>F0X7T1</accession>
<evidence type="ECO:0000259" key="5">
    <source>
        <dbReference type="SMART" id="SM00195"/>
    </source>
</evidence>
<dbReference type="SUPFAM" id="SSF52799">
    <property type="entry name" value="(Phosphotyrosine protein) phosphatases II"/>
    <property type="match status" value="1"/>
</dbReference>
<evidence type="ECO:0000313" key="7">
    <source>
        <dbReference type="Proteomes" id="UP000007796"/>
    </source>
</evidence>
<dbReference type="InParanoid" id="F0X7T1"/>
<dbReference type="GeneID" id="25980413"/>
<reference evidence="6 7" key="1">
    <citation type="journal article" date="2011" name="Proc. Natl. Acad. Sci. U.S.A.">
        <title>Genome and transcriptome analyses of the mountain pine beetle-fungal symbiont Grosmannia clavigera, a lodgepole pine pathogen.</title>
        <authorList>
            <person name="DiGuistini S."/>
            <person name="Wang Y."/>
            <person name="Liao N.Y."/>
            <person name="Taylor G."/>
            <person name="Tanguay P."/>
            <person name="Feau N."/>
            <person name="Henrissat B."/>
            <person name="Chan S.K."/>
            <person name="Hesse-Orce U."/>
            <person name="Alamouti S.M."/>
            <person name="Tsui C.K.M."/>
            <person name="Docking R.T."/>
            <person name="Levasseur A."/>
            <person name="Haridas S."/>
            <person name="Robertson G."/>
            <person name="Birol I."/>
            <person name="Holt R.A."/>
            <person name="Marra M.A."/>
            <person name="Hamelin R.C."/>
            <person name="Hirst M."/>
            <person name="Jones S.J.M."/>
            <person name="Bohlmann J."/>
            <person name="Breuil C."/>
        </authorList>
    </citation>
    <scope>NUCLEOTIDE SEQUENCE [LARGE SCALE GENOMIC DNA]</scope>
    <source>
        <strain evidence="7">kw1407 / UAMH 11150</strain>
    </source>
</reference>
<comment type="similarity">
    <text evidence="1">Belongs to the protein-tyrosine phosphatase family. Non-receptor class dual specificity subfamily.</text>
</comment>
<dbReference type="InterPro" id="IPR020422">
    <property type="entry name" value="TYR_PHOSPHATASE_DUAL_dom"/>
</dbReference>
<dbReference type="EMBL" id="GL629729">
    <property type="protein sequence ID" value="EFX06605.1"/>
    <property type="molecule type" value="Genomic_DNA"/>
</dbReference>
<name>F0X7T1_GROCL</name>
<gene>
    <name evidence="6" type="ORF">CMQ_6926</name>
</gene>
<dbReference type="EC" id="3.1.3.48" evidence="2"/>
<dbReference type="Proteomes" id="UP000007796">
    <property type="component" value="Unassembled WGS sequence"/>
</dbReference>
<evidence type="ECO:0000256" key="1">
    <source>
        <dbReference type="ARBA" id="ARBA00008601"/>
    </source>
</evidence>
<dbReference type="HOGENOM" id="CLU_023312_0_0_1"/>
<keyword evidence="3" id="KW-0378">Hydrolase</keyword>
<dbReference type="PIRSF" id="PIRSF000941">
    <property type="entry name" value="DUSP12"/>
    <property type="match status" value="1"/>
</dbReference>
<dbReference type="SMART" id="SM00195">
    <property type="entry name" value="DSPc"/>
    <property type="match status" value="1"/>
</dbReference>
<dbReference type="OrthoDB" id="2017893at2759"/>